<proteinExistence type="predicted"/>
<sequence>MTFSKEQISSFQRKKVENITKVAEKQSGSTYLSRNALQKMRHIEGSLFEANCAFLDCSAMAAKLNALNDNTEEQVRSHQREAIHLVHLAAKTMADAAQQTTKVIKGAKAVG</sequence>
<protein>
    <submittedName>
        <fullName evidence="1">Uncharacterized protein</fullName>
    </submittedName>
</protein>
<name>A0A9D4XAA5_PEA</name>
<dbReference type="AlphaFoldDB" id="A0A9D4XAA5"/>
<comment type="caution">
    <text evidence="1">The sequence shown here is derived from an EMBL/GenBank/DDBJ whole genome shotgun (WGS) entry which is preliminary data.</text>
</comment>
<organism evidence="1 2">
    <name type="scientific">Pisum sativum</name>
    <name type="common">Garden pea</name>
    <name type="synonym">Lathyrus oleraceus</name>
    <dbReference type="NCBI Taxonomy" id="3888"/>
    <lineage>
        <taxon>Eukaryota</taxon>
        <taxon>Viridiplantae</taxon>
        <taxon>Streptophyta</taxon>
        <taxon>Embryophyta</taxon>
        <taxon>Tracheophyta</taxon>
        <taxon>Spermatophyta</taxon>
        <taxon>Magnoliopsida</taxon>
        <taxon>eudicotyledons</taxon>
        <taxon>Gunneridae</taxon>
        <taxon>Pentapetalae</taxon>
        <taxon>rosids</taxon>
        <taxon>fabids</taxon>
        <taxon>Fabales</taxon>
        <taxon>Fabaceae</taxon>
        <taxon>Papilionoideae</taxon>
        <taxon>50 kb inversion clade</taxon>
        <taxon>NPAAA clade</taxon>
        <taxon>Hologalegina</taxon>
        <taxon>IRL clade</taxon>
        <taxon>Fabeae</taxon>
        <taxon>Lathyrus</taxon>
    </lineage>
</organism>
<keyword evidence="2" id="KW-1185">Reference proteome</keyword>
<gene>
    <name evidence="1" type="ORF">KIW84_042142</name>
</gene>
<accession>A0A9D4XAA5</accession>
<evidence type="ECO:0000313" key="1">
    <source>
        <dbReference type="EMBL" id="KAI5417419.1"/>
    </source>
</evidence>
<dbReference type="EMBL" id="JAMSHJ010000004">
    <property type="protein sequence ID" value="KAI5417419.1"/>
    <property type="molecule type" value="Genomic_DNA"/>
</dbReference>
<dbReference type="Proteomes" id="UP001058974">
    <property type="component" value="Chromosome 4"/>
</dbReference>
<reference evidence="1 2" key="1">
    <citation type="journal article" date="2022" name="Nat. Genet.">
        <title>Improved pea reference genome and pan-genome highlight genomic features and evolutionary characteristics.</title>
        <authorList>
            <person name="Yang T."/>
            <person name="Liu R."/>
            <person name="Luo Y."/>
            <person name="Hu S."/>
            <person name="Wang D."/>
            <person name="Wang C."/>
            <person name="Pandey M.K."/>
            <person name="Ge S."/>
            <person name="Xu Q."/>
            <person name="Li N."/>
            <person name="Li G."/>
            <person name="Huang Y."/>
            <person name="Saxena R.K."/>
            <person name="Ji Y."/>
            <person name="Li M."/>
            <person name="Yan X."/>
            <person name="He Y."/>
            <person name="Liu Y."/>
            <person name="Wang X."/>
            <person name="Xiang C."/>
            <person name="Varshney R.K."/>
            <person name="Ding H."/>
            <person name="Gao S."/>
            <person name="Zong X."/>
        </authorList>
    </citation>
    <scope>NUCLEOTIDE SEQUENCE [LARGE SCALE GENOMIC DNA]</scope>
    <source>
        <strain evidence="1 2">cv. Zhongwan 6</strain>
    </source>
</reference>
<dbReference type="Gramene" id="Psat04G0214200-T1">
    <property type="protein sequence ID" value="KAI5417419.1"/>
    <property type="gene ID" value="KIW84_042142"/>
</dbReference>
<evidence type="ECO:0000313" key="2">
    <source>
        <dbReference type="Proteomes" id="UP001058974"/>
    </source>
</evidence>